<reference evidence="1" key="1">
    <citation type="submission" date="2013-07" db="EMBL/GenBank/DDBJ databases">
        <title>Sub-species coevolution in mutualistic symbiosis.</title>
        <authorList>
            <person name="Murfin K."/>
            <person name="Klassen J."/>
            <person name="Lee M."/>
            <person name="Forst S."/>
            <person name="Stock P."/>
            <person name="Goodrich-Blair H."/>
        </authorList>
    </citation>
    <scope>NUCLEOTIDE SEQUENCE [LARGE SCALE GENOMIC DNA]</scope>
    <source>
        <strain evidence="1">Feltiae Moldova</strain>
    </source>
</reference>
<name>A0A077NX74_XENBV</name>
<evidence type="ECO:0000313" key="1">
    <source>
        <dbReference type="EMBL" id="CDH03395.1"/>
    </source>
</evidence>
<evidence type="ECO:0000313" key="2">
    <source>
        <dbReference type="Proteomes" id="UP000028487"/>
    </source>
</evidence>
<gene>
    <name evidence="1" type="ORF">XBFM1_750066</name>
</gene>
<proteinExistence type="predicted"/>
<dbReference type="HOGENOM" id="CLU_3334984_0_0_6"/>
<comment type="caution">
    <text evidence="1">The sequence shown here is derived from an EMBL/GenBank/DDBJ whole genome shotgun (WGS) entry which is preliminary data.</text>
</comment>
<organism evidence="1 2">
    <name type="scientific">Xenorhabdus bovienii str. feltiae Moldova</name>
    <dbReference type="NCBI Taxonomy" id="1398200"/>
    <lineage>
        <taxon>Bacteria</taxon>
        <taxon>Pseudomonadati</taxon>
        <taxon>Pseudomonadota</taxon>
        <taxon>Gammaproteobacteria</taxon>
        <taxon>Enterobacterales</taxon>
        <taxon>Morganellaceae</taxon>
        <taxon>Xenorhabdus</taxon>
    </lineage>
</organism>
<dbReference type="Proteomes" id="UP000028487">
    <property type="component" value="Unassembled WGS sequence"/>
</dbReference>
<sequence length="38" mass="4586">MHLYQGMIKMHRNIGRIPLRHLILRSYPIKVILFVILT</sequence>
<dbReference type="AlphaFoldDB" id="A0A077NX74"/>
<accession>A0A077NX74</accession>
<dbReference type="EMBL" id="CBSV010000249">
    <property type="protein sequence ID" value="CDH03395.1"/>
    <property type="molecule type" value="Genomic_DNA"/>
</dbReference>
<protein>
    <submittedName>
        <fullName evidence="1">Uncharacterized protein</fullName>
    </submittedName>
</protein>